<evidence type="ECO:0000313" key="2">
    <source>
        <dbReference type="Proteomes" id="UP000070589"/>
    </source>
</evidence>
<accession>A0A133U4F6</accession>
<organism evidence="1 2">
    <name type="scientific">candidate division MSBL1 archaeon SCGC-AAA259D14</name>
    <dbReference type="NCBI Taxonomy" id="1698261"/>
    <lineage>
        <taxon>Archaea</taxon>
        <taxon>Methanobacteriati</taxon>
        <taxon>Methanobacteriota</taxon>
        <taxon>candidate division MSBL1</taxon>
    </lineage>
</organism>
<dbReference type="AlphaFoldDB" id="A0A133U4F6"/>
<name>A0A133U4F6_9EURY</name>
<protein>
    <submittedName>
        <fullName evidence="1">Uncharacterized protein</fullName>
    </submittedName>
</protein>
<evidence type="ECO:0000313" key="1">
    <source>
        <dbReference type="EMBL" id="KXA89058.1"/>
    </source>
</evidence>
<comment type="caution">
    <text evidence="1">The sequence shown here is derived from an EMBL/GenBank/DDBJ whole genome shotgun (WGS) entry which is preliminary data.</text>
</comment>
<proteinExistence type="predicted"/>
<gene>
    <name evidence="1" type="ORF">AKJ62_03900</name>
</gene>
<dbReference type="Proteomes" id="UP000070589">
    <property type="component" value="Unassembled WGS sequence"/>
</dbReference>
<keyword evidence="2" id="KW-1185">Reference proteome</keyword>
<sequence>MLGSDVYDASKETKYLMLLVRATNTSDLTSFKKLYPPDPWLHSENTDLTKLYDEPILAGEAYYNTPDKVWPKDNESGYVYFEVPEYFCFWLVF</sequence>
<dbReference type="EMBL" id="LHXL01000059">
    <property type="protein sequence ID" value="KXA89058.1"/>
    <property type="molecule type" value="Genomic_DNA"/>
</dbReference>
<reference evidence="1 2" key="1">
    <citation type="journal article" date="2016" name="Sci. Rep.">
        <title>Metabolic traits of an uncultured archaeal lineage -MSBL1- from brine pools of the Red Sea.</title>
        <authorList>
            <person name="Mwirichia R."/>
            <person name="Alam I."/>
            <person name="Rashid M."/>
            <person name="Vinu M."/>
            <person name="Ba-Alawi W."/>
            <person name="Anthony Kamau A."/>
            <person name="Kamanda Ngugi D."/>
            <person name="Goker M."/>
            <person name="Klenk H.P."/>
            <person name="Bajic V."/>
            <person name="Stingl U."/>
        </authorList>
    </citation>
    <scope>NUCLEOTIDE SEQUENCE [LARGE SCALE GENOMIC DNA]</scope>
    <source>
        <strain evidence="1">SCGC-AAA259D14</strain>
    </source>
</reference>